<sequence length="352" mass="37755">MDVREVIEVLAREPQPAGGVDVRAAVKVGRRRLWWRRGAAGAGVLALGGGLVVGWPGPAREEVPAGPVAPKAFDPLVRHVEFGWVPAGMGARVVDNGTTYTSIAAGKPSKGKRSFPSAMLSVVFGAEGVPADNELGDSVSMVWSTKPLEGPLAEKCPGEDDEKLSGAPPVNGRRALWRIYAAVPVAGCRPVVAALHWEYAKGAWATLRMGDMPKGTDRKAVMLRVARTLRTGLSVPVAVPFQVKWPEGVRPISLREQRQGPNREVEVEAGEHHWPVESHVRRGQKYCSVSAGPSAYRERWLTPNTMFDGRPARRKDGLLTVFGVKGFDVEATCEGLGGGATDRLMRSVGIPG</sequence>
<dbReference type="Proteomes" id="UP000487268">
    <property type="component" value="Unassembled WGS sequence"/>
</dbReference>
<keyword evidence="2" id="KW-1185">Reference proteome</keyword>
<gene>
    <name evidence="1" type="ORF">ACRB68_35150</name>
</gene>
<organism evidence="1 2">
    <name type="scientific">Actinomadura macrotermitis</name>
    <dbReference type="NCBI Taxonomy" id="2585200"/>
    <lineage>
        <taxon>Bacteria</taxon>
        <taxon>Bacillati</taxon>
        <taxon>Actinomycetota</taxon>
        <taxon>Actinomycetes</taxon>
        <taxon>Streptosporangiales</taxon>
        <taxon>Thermomonosporaceae</taxon>
        <taxon>Actinomadura</taxon>
    </lineage>
</organism>
<comment type="caution">
    <text evidence="1">The sequence shown here is derived from an EMBL/GenBank/DDBJ whole genome shotgun (WGS) entry which is preliminary data.</text>
</comment>
<evidence type="ECO:0000313" key="1">
    <source>
        <dbReference type="EMBL" id="MQY05439.1"/>
    </source>
</evidence>
<dbReference type="OrthoDB" id="5185175at2"/>
<protein>
    <submittedName>
        <fullName evidence="1">Uncharacterized protein</fullName>
    </submittedName>
</protein>
<name>A0A7K0BW91_9ACTN</name>
<proteinExistence type="predicted"/>
<evidence type="ECO:0000313" key="2">
    <source>
        <dbReference type="Proteomes" id="UP000487268"/>
    </source>
</evidence>
<dbReference type="EMBL" id="WEGH01000002">
    <property type="protein sequence ID" value="MQY05439.1"/>
    <property type="molecule type" value="Genomic_DNA"/>
</dbReference>
<dbReference type="AlphaFoldDB" id="A0A7K0BW91"/>
<reference evidence="1 2" key="1">
    <citation type="submission" date="2019-10" db="EMBL/GenBank/DDBJ databases">
        <title>Actinomadura rubteroloni sp. nov. and Actinomadura macrotermitis sp. nov., isolated from the gut of fungus growing-termite Macrotermes natalensis.</title>
        <authorList>
            <person name="Benndorf R."/>
            <person name="Martin K."/>
            <person name="Kuefner M."/>
            <person name="De Beer W."/>
            <person name="Kaster A.-K."/>
            <person name="Vollmers J."/>
            <person name="Poulsen M."/>
            <person name="Beemelmanns C."/>
        </authorList>
    </citation>
    <scope>NUCLEOTIDE SEQUENCE [LARGE SCALE GENOMIC DNA]</scope>
    <source>
        <strain evidence="1 2">RB68</strain>
    </source>
</reference>
<dbReference type="RefSeq" id="WP_153533485.1">
    <property type="nucleotide sequence ID" value="NZ_WEGH01000002.1"/>
</dbReference>
<accession>A0A7K0BW91</accession>